<dbReference type="RefSeq" id="XP_018275081.1">
    <property type="nucleotide sequence ID" value="XM_018424610.1"/>
</dbReference>
<feature type="region of interest" description="Disordered" evidence="1">
    <location>
        <begin position="1"/>
        <end position="83"/>
    </location>
</feature>
<feature type="region of interest" description="Disordered" evidence="1">
    <location>
        <begin position="105"/>
        <end position="128"/>
    </location>
</feature>
<organism evidence="2 3">
    <name type="scientific">Cutaneotrichosporon oleaginosum</name>
    <dbReference type="NCBI Taxonomy" id="879819"/>
    <lineage>
        <taxon>Eukaryota</taxon>
        <taxon>Fungi</taxon>
        <taxon>Dikarya</taxon>
        <taxon>Basidiomycota</taxon>
        <taxon>Agaricomycotina</taxon>
        <taxon>Tremellomycetes</taxon>
        <taxon>Trichosporonales</taxon>
        <taxon>Trichosporonaceae</taxon>
        <taxon>Cutaneotrichosporon</taxon>
    </lineage>
</organism>
<protein>
    <submittedName>
        <fullName evidence="2">Uncharacterized protein</fullName>
    </submittedName>
</protein>
<keyword evidence="3" id="KW-1185">Reference proteome</keyword>
<dbReference type="Proteomes" id="UP000053611">
    <property type="component" value="Unassembled WGS sequence"/>
</dbReference>
<dbReference type="GeneID" id="28985213"/>
<evidence type="ECO:0000313" key="3">
    <source>
        <dbReference type="Proteomes" id="UP000053611"/>
    </source>
</evidence>
<evidence type="ECO:0000256" key="1">
    <source>
        <dbReference type="SAM" id="MobiDB-lite"/>
    </source>
</evidence>
<name>A0A0J0XC05_9TREE</name>
<reference evidence="2 3" key="1">
    <citation type="submission" date="2015-03" db="EMBL/GenBank/DDBJ databases">
        <title>Genomics and transcriptomics of the oil-accumulating basidiomycete yeast T. oleaginosus allow insights into substrate utilization and the diverse evolutionary trajectories of mating systems in fungi.</title>
        <authorList>
            <consortium name="DOE Joint Genome Institute"/>
            <person name="Kourist R."/>
            <person name="Kracht O."/>
            <person name="Bracharz F."/>
            <person name="Lipzen A."/>
            <person name="Nolan M."/>
            <person name="Ohm R."/>
            <person name="Grigoriev I."/>
            <person name="Sun S."/>
            <person name="Heitman J."/>
            <person name="Bruck T."/>
            <person name="Nowrousian M."/>
        </authorList>
    </citation>
    <scope>NUCLEOTIDE SEQUENCE [LARGE SCALE GENOMIC DNA]</scope>
    <source>
        <strain evidence="2 3">IBC0246</strain>
    </source>
</reference>
<gene>
    <name evidence="2" type="ORF">CC85DRAFT_289371</name>
</gene>
<feature type="compositionally biased region" description="Basic residues" evidence="1">
    <location>
        <begin position="344"/>
        <end position="354"/>
    </location>
</feature>
<feature type="compositionally biased region" description="Polar residues" evidence="1">
    <location>
        <begin position="226"/>
        <end position="241"/>
    </location>
</feature>
<feature type="compositionally biased region" description="Low complexity" evidence="1">
    <location>
        <begin position="193"/>
        <end position="209"/>
    </location>
</feature>
<feature type="region of interest" description="Disordered" evidence="1">
    <location>
        <begin position="317"/>
        <end position="361"/>
    </location>
</feature>
<proteinExistence type="predicted"/>
<dbReference type="EMBL" id="KQ087295">
    <property type="protein sequence ID" value="KLT38590.1"/>
    <property type="molecule type" value="Genomic_DNA"/>
</dbReference>
<dbReference type="AlphaFoldDB" id="A0A0J0XC05"/>
<feature type="compositionally biased region" description="Pro residues" evidence="1">
    <location>
        <begin position="72"/>
        <end position="83"/>
    </location>
</feature>
<sequence>MALDPGIGPDQDRRKRGRGHEPDHAASSRSGSPVDRPPLRTTKSLQPLPAPATPKAGRPQRGLEKRLRRPAPPRPITLDPAPIPPLPAPLLPYLFTCHEIQPFRGPRKLAPEPTFPIAPADSRGRKGDPLMVANGMGIPDERAMTMYWSSDFFRPIDQVDTDEEDDAPVHAYAASDAESGTGMMGTVRDRRSMSVVSERPRSPSVRFSPLASTPVPVAPHTHASPAASQTHATPGASQTPRSAAMLPPVGIEKKGMITLTRHVAVPVPLPSPSPRVTRGCAGSPVTVRPVQLVLREVLNPLQYVRRAMGLEAEEAASVKCDSAKGGVAAEARGKVGAGAADRKNGRRGGRKKKVGGTQRQP</sequence>
<evidence type="ECO:0000313" key="2">
    <source>
        <dbReference type="EMBL" id="KLT38590.1"/>
    </source>
</evidence>
<feature type="region of interest" description="Disordered" evidence="1">
    <location>
        <begin position="174"/>
        <end position="243"/>
    </location>
</feature>
<accession>A0A0J0XC05</accession>